<evidence type="ECO:0000256" key="2">
    <source>
        <dbReference type="ARBA" id="ARBA00010122"/>
    </source>
</evidence>
<dbReference type="RefSeq" id="WP_009581138.1">
    <property type="nucleotide sequence ID" value="NZ_AMZN01000054.1"/>
</dbReference>
<dbReference type="Gene3D" id="1.20.120.1320">
    <property type="entry name" value="Aspartokinase, catalytic domain"/>
    <property type="match status" value="1"/>
</dbReference>
<keyword evidence="6" id="KW-0067">ATP-binding</keyword>
<dbReference type="OrthoDB" id="9799110at2"/>
<dbReference type="AlphaFoldDB" id="L8JNI2"/>
<dbReference type="GO" id="GO:0009088">
    <property type="term" value="P:threonine biosynthetic process"/>
    <property type="evidence" value="ECO:0007669"/>
    <property type="project" value="UniProtKB-UniPathway"/>
</dbReference>
<dbReference type="InterPro" id="IPR042199">
    <property type="entry name" value="AsparK_Bifunc_asparK/hSer_DH"/>
</dbReference>
<dbReference type="UniPathway" id="UPA00034">
    <property type="reaction ID" value="UER00015"/>
</dbReference>
<keyword evidence="12" id="KW-1185">Reference proteome</keyword>
<dbReference type="Pfam" id="PF00696">
    <property type="entry name" value="AA_kinase"/>
    <property type="match status" value="1"/>
</dbReference>
<keyword evidence="3 8" id="KW-0808">Transferase</keyword>
<dbReference type="PANTHER" id="PTHR21499:SF59">
    <property type="entry name" value="ASPARTOKINASE"/>
    <property type="match status" value="1"/>
</dbReference>
<dbReference type="Gene3D" id="3.40.1160.10">
    <property type="entry name" value="Acetylglutamate kinase-like"/>
    <property type="match status" value="1"/>
</dbReference>
<evidence type="ECO:0000256" key="1">
    <source>
        <dbReference type="ARBA" id="ARBA00004766"/>
    </source>
</evidence>
<evidence type="ECO:0000256" key="9">
    <source>
        <dbReference type="RuleBase" id="RU004249"/>
    </source>
</evidence>
<comment type="pathway">
    <text evidence="1 9">Amino-acid biosynthesis; L-lysine biosynthesis via DAP pathway; (S)-tetrahydrodipicolinate from L-aspartate: step 1/4.</text>
</comment>
<reference evidence="11 12" key="1">
    <citation type="submission" date="2012-12" db="EMBL/GenBank/DDBJ databases">
        <title>Genome assembly of Fulvivirga imtechensis AK7.</title>
        <authorList>
            <person name="Nupur N."/>
            <person name="Khatri I."/>
            <person name="Kumar R."/>
            <person name="Subramanian S."/>
            <person name="Pinnaka A."/>
        </authorList>
    </citation>
    <scope>NUCLEOTIDE SEQUENCE [LARGE SCALE GENOMIC DNA]</scope>
    <source>
        <strain evidence="11 12">AK7</strain>
    </source>
</reference>
<dbReference type="InterPro" id="IPR001341">
    <property type="entry name" value="Asp_kinase"/>
</dbReference>
<dbReference type="InterPro" id="IPR036393">
    <property type="entry name" value="AceGlu_kinase-like_sf"/>
</dbReference>
<protein>
    <recommendedName>
        <fullName evidence="8">Aspartokinase</fullName>
        <ecNumber evidence="8">2.7.2.4</ecNumber>
    </recommendedName>
</protein>
<dbReference type="InterPro" id="IPR045865">
    <property type="entry name" value="ACT-like_dom_sf"/>
</dbReference>
<evidence type="ECO:0000256" key="3">
    <source>
        <dbReference type="ARBA" id="ARBA00022679"/>
    </source>
</evidence>
<keyword evidence="5 8" id="KW-0418">Kinase</keyword>
<dbReference type="GO" id="GO:0005524">
    <property type="term" value="F:ATP binding"/>
    <property type="evidence" value="ECO:0007669"/>
    <property type="project" value="UniProtKB-KW"/>
</dbReference>
<dbReference type="PATRIC" id="fig|1237149.3.peg.3505"/>
<evidence type="ECO:0000256" key="4">
    <source>
        <dbReference type="ARBA" id="ARBA00022741"/>
    </source>
</evidence>
<comment type="pathway">
    <text evidence="9">Amino-acid biosynthesis; L-threonine biosynthesis; L-threonine from L-aspartate: step 1/5.</text>
</comment>
<evidence type="ECO:0000259" key="10">
    <source>
        <dbReference type="Pfam" id="PF00696"/>
    </source>
</evidence>
<evidence type="ECO:0000256" key="8">
    <source>
        <dbReference type="RuleBase" id="RU003448"/>
    </source>
</evidence>
<keyword evidence="4" id="KW-0547">Nucleotide-binding</keyword>
<evidence type="ECO:0000256" key="7">
    <source>
        <dbReference type="ARBA" id="ARBA00047872"/>
    </source>
</evidence>
<dbReference type="NCBIfam" id="TIGR00657">
    <property type="entry name" value="asp_kinases"/>
    <property type="match status" value="1"/>
</dbReference>
<comment type="pathway">
    <text evidence="9">Amino-acid biosynthesis; L-methionine biosynthesis via de novo pathway; L-homoserine from L-aspartate: step 1/3.</text>
</comment>
<dbReference type="SUPFAM" id="SSF55021">
    <property type="entry name" value="ACT-like"/>
    <property type="match status" value="1"/>
</dbReference>
<proteinExistence type="inferred from homology"/>
<dbReference type="Proteomes" id="UP000011135">
    <property type="component" value="Unassembled WGS sequence"/>
</dbReference>
<dbReference type="STRING" id="1237149.C900_03744"/>
<evidence type="ECO:0000313" key="12">
    <source>
        <dbReference type="Proteomes" id="UP000011135"/>
    </source>
</evidence>
<comment type="catalytic activity">
    <reaction evidence="7 8">
        <text>L-aspartate + ATP = 4-phospho-L-aspartate + ADP</text>
        <dbReference type="Rhea" id="RHEA:23776"/>
        <dbReference type="ChEBI" id="CHEBI:29991"/>
        <dbReference type="ChEBI" id="CHEBI:30616"/>
        <dbReference type="ChEBI" id="CHEBI:57535"/>
        <dbReference type="ChEBI" id="CHEBI:456216"/>
        <dbReference type="EC" id="2.7.2.4"/>
    </reaction>
</comment>
<name>L8JNI2_9BACT</name>
<evidence type="ECO:0000313" key="11">
    <source>
        <dbReference type="EMBL" id="ELR70390.1"/>
    </source>
</evidence>
<feature type="domain" description="Aspartate/glutamate/uridylate kinase" evidence="10">
    <location>
        <begin position="2"/>
        <end position="276"/>
    </location>
</feature>
<dbReference type="eggNOG" id="COG0527">
    <property type="taxonomic scope" value="Bacteria"/>
</dbReference>
<dbReference type="PANTHER" id="PTHR21499">
    <property type="entry name" value="ASPARTATE KINASE"/>
    <property type="match status" value="1"/>
</dbReference>
<dbReference type="GO" id="GO:0009090">
    <property type="term" value="P:homoserine biosynthetic process"/>
    <property type="evidence" value="ECO:0007669"/>
    <property type="project" value="TreeGrafter"/>
</dbReference>
<gene>
    <name evidence="11" type="ORF">C900_03744</name>
</gene>
<evidence type="ECO:0000256" key="5">
    <source>
        <dbReference type="ARBA" id="ARBA00022777"/>
    </source>
</evidence>
<dbReference type="EMBL" id="AMZN01000054">
    <property type="protein sequence ID" value="ELR70390.1"/>
    <property type="molecule type" value="Genomic_DNA"/>
</dbReference>
<dbReference type="UniPathway" id="UPA00050">
    <property type="reaction ID" value="UER00461"/>
</dbReference>
<accession>L8JNI2</accession>
<dbReference type="GO" id="GO:0005829">
    <property type="term" value="C:cytosol"/>
    <property type="evidence" value="ECO:0007669"/>
    <property type="project" value="TreeGrafter"/>
</dbReference>
<dbReference type="InterPro" id="IPR001048">
    <property type="entry name" value="Asp/Glu/Uridylate_kinase"/>
</dbReference>
<comment type="similarity">
    <text evidence="2 8">Belongs to the aspartokinase family.</text>
</comment>
<dbReference type="CDD" id="cd04243">
    <property type="entry name" value="AAK_AK-HSDH-like"/>
    <property type="match status" value="1"/>
</dbReference>
<dbReference type="EC" id="2.7.2.4" evidence="8"/>
<organism evidence="11 12">
    <name type="scientific">Fulvivirga imtechensis AK7</name>
    <dbReference type="NCBI Taxonomy" id="1237149"/>
    <lineage>
        <taxon>Bacteria</taxon>
        <taxon>Pseudomonadati</taxon>
        <taxon>Bacteroidota</taxon>
        <taxon>Cytophagia</taxon>
        <taxon>Cytophagales</taxon>
        <taxon>Fulvivirgaceae</taxon>
        <taxon>Fulvivirga</taxon>
    </lineage>
</organism>
<evidence type="ECO:0000256" key="6">
    <source>
        <dbReference type="ARBA" id="ARBA00022840"/>
    </source>
</evidence>
<sequence>MKVFKFGGASIKSAAAIKNMCEIIRSHANEKLLVVVSAMGKTTNALEAILAAKKNKGTAEEEIQSLLKYHIAICNELFESDHIIFAIVDAIFDELTNELHQSYHYSQLYDQVVSKGELLSSNIIAAYLEQCTTPTRWIDAREYIRTDSNYRGGRIDWRLTEELILHDIARMAEGYVLITQGFIGKSDTHFTTTLGREGSDFSAAIFAYCLNATSVTVWKDVPGILNADPKLIPEAILFNELPYKEAAEMTYYGASVIHPKTIKPLANKSIPLYVKSFDHPDEPGTIIHNCELKDLPPTIIIKDNQCLVSFKVIDYTFVNEDNLSLIFKKLSKVDLKINIMQNSAISFSIVVDYEVTKLERLVEALRDHFDIRYNTGLKLITVKNYAQTILDKYRTDQKILLEQISRNNYRALVAP</sequence>
<dbReference type="SUPFAM" id="SSF53633">
    <property type="entry name" value="Carbamate kinase-like"/>
    <property type="match status" value="1"/>
</dbReference>
<dbReference type="UniPathway" id="UPA00051">
    <property type="reaction ID" value="UER00462"/>
</dbReference>
<keyword evidence="9" id="KW-0028">Amino-acid biosynthesis</keyword>
<comment type="caution">
    <text evidence="11">The sequence shown here is derived from an EMBL/GenBank/DDBJ whole genome shotgun (WGS) entry which is preliminary data.</text>
</comment>
<dbReference type="GO" id="GO:0009089">
    <property type="term" value="P:lysine biosynthetic process via diaminopimelate"/>
    <property type="evidence" value="ECO:0007669"/>
    <property type="project" value="UniProtKB-UniPathway"/>
</dbReference>
<dbReference type="GO" id="GO:0004072">
    <property type="term" value="F:aspartate kinase activity"/>
    <property type="evidence" value="ECO:0007669"/>
    <property type="project" value="UniProtKB-EC"/>
</dbReference>